<protein>
    <submittedName>
        <fullName evidence="3">Peptidase M4</fullName>
    </submittedName>
</protein>
<feature type="domain" description="PepSY" evidence="2">
    <location>
        <begin position="143"/>
        <end position="202"/>
    </location>
</feature>
<dbReference type="Proteomes" id="UP000326831">
    <property type="component" value="Chromosome"/>
</dbReference>
<proteinExistence type="predicted"/>
<feature type="region of interest" description="Disordered" evidence="1">
    <location>
        <begin position="1"/>
        <end position="25"/>
    </location>
</feature>
<accession>A0A5P2UME7</accession>
<evidence type="ECO:0000313" key="4">
    <source>
        <dbReference type="Proteomes" id="UP000326831"/>
    </source>
</evidence>
<gene>
    <name evidence="3" type="ORF">CP968_10770</name>
</gene>
<dbReference type="KEGG" id="ssub:CP968_10770"/>
<organism evidence="3 4">
    <name type="scientific">Streptomyces subrutilus</name>
    <dbReference type="NCBI Taxonomy" id="36818"/>
    <lineage>
        <taxon>Bacteria</taxon>
        <taxon>Bacillati</taxon>
        <taxon>Actinomycetota</taxon>
        <taxon>Actinomycetes</taxon>
        <taxon>Kitasatosporales</taxon>
        <taxon>Streptomycetaceae</taxon>
        <taxon>Streptomyces</taxon>
    </lineage>
</organism>
<dbReference type="Pfam" id="PF03413">
    <property type="entry name" value="PepSY"/>
    <property type="match status" value="2"/>
</dbReference>
<name>A0A5P2UME7_9ACTN</name>
<dbReference type="OrthoDB" id="4336881at2"/>
<dbReference type="Gene3D" id="3.10.450.40">
    <property type="match status" value="2"/>
</dbReference>
<feature type="domain" description="PepSY" evidence="2">
    <location>
        <begin position="73"/>
        <end position="126"/>
    </location>
</feature>
<feature type="compositionally biased region" description="Low complexity" evidence="1">
    <location>
        <begin position="1"/>
        <end position="21"/>
    </location>
</feature>
<dbReference type="InterPro" id="IPR025711">
    <property type="entry name" value="PepSY"/>
</dbReference>
<reference evidence="3 4" key="1">
    <citation type="submission" date="2017-09" db="EMBL/GenBank/DDBJ databases">
        <authorList>
            <person name="Lee N."/>
            <person name="Cho B.-K."/>
        </authorList>
    </citation>
    <scope>NUCLEOTIDE SEQUENCE [LARGE SCALE GENOMIC DNA]</scope>
    <source>
        <strain evidence="3 4">ATCC 27467</strain>
    </source>
</reference>
<evidence type="ECO:0000259" key="2">
    <source>
        <dbReference type="Pfam" id="PF03413"/>
    </source>
</evidence>
<dbReference type="AlphaFoldDB" id="A0A5P2UME7"/>
<evidence type="ECO:0000313" key="3">
    <source>
        <dbReference type="EMBL" id="QEU78714.1"/>
    </source>
</evidence>
<sequence length="211" mass="21496">MDRVSPAAGRSPARPWAPWPAEGGQPMKRTVYIATAASVVLMLGGPVASAAAAASTAGSATASVSTPARADATAESAVKAALKAYPGVVESVDRDGSVWHVDVITKAGKHAEVQVDAATGAVTRQERDNDDDADQHAPLLAAKVSAAQAVTAALKAHPGTVRSVDWDDGDGRAAYWDVEVKTTGGKTQNVHIDSASAKVLSSTTGDNDDDN</sequence>
<keyword evidence="4" id="KW-1185">Reference proteome</keyword>
<evidence type="ECO:0000256" key="1">
    <source>
        <dbReference type="SAM" id="MobiDB-lite"/>
    </source>
</evidence>
<dbReference type="EMBL" id="CP023701">
    <property type="protein sequence ID" value="QEU78714.1"/>
    <property type="molecule type" value="Genomic_DNA"/>
</dbReference>